<dbReference type="Proteomes" id="UP000053573">
    <property type="component" value="Unassembled WGS sequence"/>
</dbReference>
<accession>A0A0H1BQB4</accession>
<dbReference type="AlphaFoldDB" id="A0A0H1BQB4"/>
<comment type="caution">
    <text evidence="1">The sequence shown here is derived from an EMBL/GenBank/DDBJ whole genome shotgun (WGS) entry which is preliminary data.</text>
</comment>
<evidence type="ECO:0000313" key="1">
    <source>
        <dbReference type="EMBL" id="KLJ11321.1"/>
    </source>
</evidence>
<name>A0A0H1BQB4_9EURO</name>
<reference evidence="2" key="1">
    <citation type="journal article" date="2015" name="PLoS Genet.">
        <title>The dynamic genome and transcriptome of the human fungal pathogen Blastomyces and close relative Emmonsia.</title>
        <authorList>
            <person name="Munoz J.F."/>
            <person name="Gauthier G.M."/>
            <person name="Desjardins C.A."/>
            <person name="Gallo J.E."/>
            <person name="Holder J."/>
            <person name="Sullivan T.D."/>
            <person name="Marty A.J."/>
            <person name="Carmen J.C."/>
            <person name="Chen Z."/>
            <person name="Ding L."/>
            <person name="Gujja S."/>
            <person name="Magrini V."/>
            <person name="Misas E."/>
            <person name="Mitreva M."/>
            <person name="Priest M."/>
            <person name="Saif S."/>
            <person name="Whiston E.A."/>
            <person name="Young S."/>
            <person name="Zeng Q."/>
            <person name="Goldman W.E."/>
            <person name="Mardis E.R."/>
            <person name="Taylor J.W."/>
            <person name="McEwen J.G."/>
            <person name="Clay O.K."/>
            <person name="Klein B.S."/>
            <person name="Cuomo C.A."/>
        </authorList>
    </citation>
    <scope>NUCLEOTIDE SEQUENCE [LARGE SCALE GENOMIC DNA]</scope>
    <source>
        <strain evidence="2">UAMH 139</strain>
    </source>
</reference>
<evidence type="ECO:0000313" key="2">
    <source>
        <dbReference type="Proteomes" id="UP000053573"/>
    </source>
</evidence>
<gene>
    <name evidence="1" type="ORF">EMPG_13396</name>
</gene>
<proteinExistence type="predicted"/>
<keyword evidence="2" id="KW-1185">Reference proteome</keyword>
<dbReference type="OrthoDB" id="4188597at2759"/>
<sequence>MIELVCIEVKIIANTHLTFNLDALLDTWYGPHDEILGIERSTQYTYEALFGTVYTGRRAPEDAFQNIEMRFRFYQVQGRLDKLQEIISGYEPLEVLCYDDFLNKDFPEEYSHGSSQPDAFWDNRAPIYGGRAIRVLPSFVRCNEDRLAGNRAFMSMMPRINREIGTIILCPQNFQAPETNALMLRAKRPFVLRRSSYYNRDEPFHLEDITYRNVVFIFLCLLGQLPILGNEPMVPFKHPPVAGRQVYGWEAATLTALTHPDKALHSPENYAFLIFALYLDKNDWSVGTATPMLPTENGITHFYYSINGAYEALVRNGNGPNDPPPMDWNVD</sequence>
<protein>
    <submittedName>
        <fullName evidence="1">Uncharacterized protein</fullName>
    </submittedName>
</protein>
<organism evidence="1 2">
    <name type="scientific">Blastomyces silverae</name>
    <dbReference type="NCBI Taxonomy" id="2060906"/>
    <lineage>
        <taxon>Eukaryota</taxon>
        <taxon>Fungi</taxon>
        <taxon>Dikarya</taxon>
        <taxon>Ascomycota</taxon>
        <taxon>Pezizomycotina</taxon>
        <taxon>Eurotiomycetes</taxon>
        <taxon>Eurotiomycetidae</taxon>
        <taxon>Onygenales</taxon>
        <taxon>Ajellomycetaceae</taxon>
        <taxon>Blastomyces</taxon>
    </lineage>
</organism>
<dbReference type="EMBL" id="LDEV01001604">
    <property type="protein sequence ID" value="KLJ11321.1"/>
    <property type="molecule type" value="Genomic_DNA"/>
</dbReference>